<name>A0ABY0INM4_9RHOO</name>
<accession>A0ABY0INM4</accession>
<dbReference type="NCBIfam" id="NF038266">
    <property type="entry name" value="diguan_SiaD"/>
    <property type="match status" value="1"/>
</dbReference>
<dbReference type="NCBIfam" id="TIGR00254">
    <property type="entry name" value="GGDEF"/>
    <property type="match status" value="1"/>
</dbReference>
<dbReference type="PANTHER" id="PTHR45138:SF9">
    <property type="entry name" value="DIGUANYLATE CYCLASE DGCM-RELATED"/>
    <property type="match status" value="1"/>
</dbReference>
<dbReference type="InterPro" id="IPR050469">
    <property type="entry name" value="Diguanylate_Cyclase"/>
</dbReference>
<dbReference type="CDD" id="cd01949">
    <property type="entry name" value="GGDEF"/>
    <property type="match status" value="1"/>
</dbReference>
<dbReference type="Pfam" id="PF00990">
    <property type="entry name" value="GGDEF"/>
    <property type="match status" value="1"/>
</dbReference>
<protein>
    <recommendedName>
        <fullName evidence="1">diguanylate cyclase</fullName>
        <ecNumber evidence="1">2.7.7.65</ecNumber>
    </recommendedName>
</protein>
<dbReference type="InterPro" id="IPR000160">
    <property type="entry name" value="GGDEF_dom"/>
</dbReference>
<dbReference type="PROSITE" id="PS50887">
    <property type="entry name" value="GGDEF"/>
    <property type="match status" value="1"/>
</dbReference>
<evidence type="ECO:0000313" key="4">
    <source>
        <dbReference type="EMBL" id="RZT75948.1"/>
    </source>
</evidence>
<evidence type="ECO:0000259" key="3">
    <source>
        <dbReference type="PROSITE" id="PS50887"/>
    </source>
</evidence>
<evidence type="ECO:0000256" key="2">
    <source>
        <dbReference type="ARBA" id="ARBA00034247"/>
    </source>
</evidence>
<dbReference type="RefSeq" id="WP_014236457.1">
    <property type="nucleotide sequence ID" value="NZ_SHKM01000003.1"/>
</dbReference>
<comment type="catalytic activity">
    <reaction evidence="2">
        <text>2 GTP = 3',3'-c-di-GMP + 2 diphosphate</text>
        <dbReference type="Rhea" id="RHEA:24898"/>
        <dbReference type="ChEBI" id="CHEBI:33019"/>
        <dbReference type="ChEBI" id="CHEBI:37565"/>
        <dbReference type="ChEBI" id="CHEBI:58805"/>
        <dbReference type="EC" id="2.7.7.65"/>
    </reaction>
</comment>
<evidence type="ECO:0000313" key="5">
    <source>
        <dbReference type="Proteomes" id="UP000292136"/>
    </source>
</evidence>
<dbReference type="InterPro" id="IPR043128">
    <property type="entry name" value="Rev_trsase/Diguanyl_cyclase"/>
</dbReference>
<sequence>MSEIPDLEARIEALLRDNAADPAVLALLQELYDRYRTQERLLDRLTHISDRFQRAERDRGQSYAENYQRKVRQIEKIVRISDQYQSMLRDLNDRLHTISTQDELTGLPNRRFMQARLTQEIAQAERNGSDFCIALADIDRFKAINDSCGHAAGDTALAQVAEALAGNLREYDVCARWGGEEFLMLFPGCGGEAALVLGERIRNAIEADASRRPDLPPITVSMGLTQFRPGENLDATLKRADDALYAAKAAGRNRAVLA</sequence>
<dbReference type="EC" id="2.7.7.65" evidence="1"/>
<dbReference type="InterPro" id="IPR029787">
    <property type="entry name" value="Nucleotide_cyclase"/>
</dbReference>
<dbReference type="SUPFAM" id="SSF55073">
    <property type="entry name" value="Nucleotide cyclase"/>
    <property type="match status" value="1"/>
</dbReference>
<dbReference type="EMBL" id="SHKM01000003">
    <property type="protein sequence ID" value="RZT75948.1"/>
    <property type="molecule type" value="Genomic_DNA"/>
</dbReference>
<comment type="caution">
    <text evidence="4">The sequence shown here is derived from an EMBL/GenBank/DDBJ whole genome shotgun (WGS) entry which is preliminary data.</text>
</comment>
<evidence type="ECO:0000256" key="1">
    <source>
        <dbReference type="ARBA" id="ARBA00012528"/>
    </source>
</evidence>
<dbReference type="PANTHER" id="PTHR45138">
    <property type="entry name" value="REGULATORY COMPONENTS OF SENSORY TRANSDUCTION SYSTEM"/>
    <property type="match status" value="1"/>
</dbReference>
<feature type="domain" description="GGDEF" evidence="3">
    <location>
        <begin position="129"/>
        <end position="258"/>
    </location>
</feature>
<dbReference type="SMART" id="SM00267">
    <property type="entry name" value="GGDEF"/>
    <property type="match status" value="1"/>
</dbReference>
<organism evidence="4 5">
    <name type="scientific">Azospira oryzae</name>
    <dbReference type="NCBI Taxonomy" id="146939"/>
    <lineage>
        <taxon>Bacteria</taxon>
        <taxon>Pseudomonadati</taxon>
        <taxon>Pseudomonadota</taxon>
        <taxon>Betaproteobacteria</taxon>
        <taxon>Rhodocyclales</taxon>
        <taxon>Rhodocyclaceae</taxon>
        <taxon>Azospira</taxon>
    </lineage>
</organism>
<keyword evidence="5" id="KW-1185">Reference proteome</keyword>
<reference evidence="4 5" key="1">
    <citation type="submission" date="2019-02" db="EMBL/GenBank/DDBJ databases">
        <title>Genomic Encyclopedia of Type Strains, Phase IV (KMG-IV): sequencing the most valuable type-strain genomes for metagenomic binning, comparative biology and taxonomic classification.</title>
        <authorList>
            <person name="Goeker M."/>
        </authorList>
    </citation>
    <scope>NUCLEOTIDE SEQUENCE [LARGE SCALE GENOMIC DNA]</scope>
    <source>
        <strain evidence="4 5">DSM 21223</strain>
    </source>
</reference>
<proteinExistence type="predicted"/>
<dbReference type="Proteomes" id="UP000292136">
    <property type="component" value="Unassembled WGS sequence"/>
</dbReference>
<gene>
    <name evidence="4" type="ORF">EV678_3135</name>
</gene>
<dbReference type="Gene3D" id="3.30.70.270">
    <property type="match status" value="1"/>
</dbReference>